<accession>A0ABY7M490</accession>
<dbReference type="InterPro" id="IPR007165">
    <property type="entry name" value="Phage_holin_4_2"/>
</dbReference>
<dbReference type="PANTHER" id="PTHR37309:SF1">
    <property type="entry name" value="SLR0284 PROTEIN"/>
    <property type="match status" value="1"/>
</dbReference>
<protein>
    <submittedName>
        <fullName evidence="2">Phage holin family protein</fullName>
    </submittedName>
</protein>
<dbReference type="PANTHER" id="PTHR37309">
    <property type="entry name" value="SLR0284 PROTEIN"/>
    <property type="match status" value="1"/>
</dbReference>
<keyword evidence="1" id="KW-0812">Transmembrane</keyword>
<evidence type="ECO:0000313" key="3">
    <source>
        <dbReference type="Proteomes" id="UP001212803"/>
    </source>
</evidence>
<feature type="transmembrane region" description="Helical" evidence="1">
    <location>
        <begin position="114"/>
        <end position="136"/>
    </location>
</feature>
<keyword evidence="1" id="KW-1133">Transmembrane helix</keyword>
<dbReference type="Pfam" id="PF04020">
    <property type="entry name" value="Phage_holin_4_2"/>
    <property type="match status" value="1"/>
</dbReference>
<evidence type="ECO:0000256" key="1">
    <source>
        <dbReference type="SAM" id="Phobius"/>
    </source>
</evidence>
<organism evidence="2 3">
    <name type="scientific">Tepidiforma flava</name>
    <dbReference type="NCBI Taxonomy" id="3004094"/>
    <lineage>
        <taxon>Bacteria</taxon>
        <taxon>Bacillati</taxon>
        <taxon>Chloroflexota</taxon>
        <taxon>Tepidiformia</taxon>
        <taxon>Tepidiformales</taxon>
        <taxon>Tepidiformaceae</taxon>
        <taxon>Tepidiforma</taxon>
    </lineage>
</organism>
<dbReference type="EMBL" id="CP115149">
    <property type="protein sequence ID" value="WBL34924.1"/>
    <property type="molecule type" value="Genomic_DNA"/>
</dbReference>
<sequence length="146" mass="15460">MPTTFIVVGSSSREPSTAGRIAAFIVRWLVTAAAVWVAAALVPGIHLDGLGSTLAVALILGLLNAYLKPLLVISALPGIVLSLGLVLILINTALLALTAWIAGKFDSIRFAIDGFWSAFFGAILISIVSFLLTRFINPGRVARRFE</sequence>
<reference evidence="2 3" key="1">
    <citation type="journal article" date="2023" name="ISME J.">
        <title>Thermophilic Dehalococcoidia with unusual traits shed light on an unexpected past.</title>
        <authorList>
            <person name="Palmer M."/>
            <person name="Covington J.K."/>
            <person name="Zhou E.M."/>
            <person name="Thomas S.C."/>
            <person name="Habib N."/>
            <person name="Seymour C.O."/>
            <person name="Lai D."/>
            <person name="Johnston J."/>
            <person name="Hashimi A."/>
            <person name="Jiao J.Y."/>
            <person name="Muok A.R."/>
            <person name="Liu L."/>
            <person name="Xian W.D."/>
            <person name="Zhi X.Y."/>
            <person name="Li M.M."/>
            <person name="Silva L.P."/>
            <person name="Bowen B.P."/>
            <person name="Louie K."/>
            <person name="Briegel A."/>
            <person name="Pett-Ridge J."/>
            <person name="Weber P.K."/>
            <person name="Tocheva E.I."/>
            <person name="Woyke T."/>
            <person name="Northen T.R."/>
            <person name="Mayali X."/>
            <person name="Li W.J."/>
            <person name="Hedlund B.P."/>
        </authorList>
    </citation>
    <scope>NUCLEOTIDE SEQUENCE [LARGE SCALE GENOMIC DNA]</scope>
    <source>
        <strain evidence="2 3">YIM 72310</strain>
    </source>
</reference>
<name>A0ABY7M490_9CHLR</name>
<feature type="transmembrane region" description="Helical" evidence="1">
    <location>
        <begin position="49"/>
        <end position="67"/>
    </location>
</feature>
<evidence type="ECO:0000313" key="2">
    <source>
        <dbReference type="EMBL" id="WBL34924.1"/>
    </source>
</evidence>
<gene>
    <name evidence="2" type="ORF">O0235_08970</name>
</gene>
<dbReference type="Proteomes" id="UP001212803">
    <property type="component" value="Chromosome"/>
</dbReference>
<feature type="transmembrane region" description="Helical" evidence="1">
    <location>
        <begin position="79"/>
        <end position="102"/>
    </location>
</feature>
<feature type="transmembrane region" description="Helical" evidence="1">
    <location>
        <begin position="21"/>
        <end position="43"/>
    </location>
</feature>
<keyword evidence="3" id="KW-1185">Reference proteome</keyword>
<dbReference type="RefSeq" id="WP_270055452.1">
    <property type="nucleotide sequence ID" value="NZ_CP115149.1"/>
</dbReference>
<proteinExistence type="predicted"/>
<keyword evidence="1" id="KW-0472">Membrane</keyword>